<evidence type="ECO:0000313" key="4">
    <source>
        <dbReference type="EMBL" id="KAF9454280.1"/>
    </source>
</evidence>
<feature type="domain" description="NACHT" evidence="3">
    <location>
        <begin position="160"/>
        <end position="306"/>
    </location>
</feature>
<evidence type="ECO:0000256" key="1">
    <source>
        <dbReference type="ARBA" id="ARBA00022737"/>
    </source>
</evidence>
<accession>A0A9P5XRA9</accession>
<gene>
    <name evidence="4" type="ORF">P691DRAFT_770717</name>
</gene>
<evidence type="ECO:0000313" key="5">
    <source>
        <dbReference type="Proteomes" id="UP000807342"/>
    </source>
</evidence>
<dbReference type="Gene3D" id="3.40.50.300">
    <property type="entry name" value="P-loop containing nucleotide triphosphate hydrolases"/>
    <property type="match status" value="1"/>
</dbReference>
<dbReference type="EMBL" id="MU151055">
    <property type="protein sequence ID" value="KAF9454280.1"/>
    <property type="molecule type" value="Genomic_DNA"/>
</dbReference>
<dbReference type="PROSITE" id="PS50837">
    <property type="entry name" value="NACHT"/>
    <property type="match status" value="1"/>
</dbReference>
<feature type="region of interest" description="Disordered" evidence="2">
    <location>
        <begin position="1"/>
        <end position="63"/>
    </location>
</feature>
<keyword evidence="1" id="KW-0677">Repeat</keyword>
<organism evidence="4 5">
    <name type="scientific">Macrolepiota fuliginosa MF-IS2</name>
    <dbReference type="NCBI Taxonomy" id="1400762"/>
    <lineage>
        <taxon>Eukaryota</taxon>
        <taxon>Fungi</taxon>
        <taxon>Dikarya</taxon>
        <taxon>Basidiomycota</taxon>
        <taxon>Agaricomycotina</taxon>
        <taxon>Agaricomycetes</taxon>
        <taxon>Agaricomycetidae</taxon>
        <taxon>Agaricales</taxon>
        <taxon>Agaricineae</taxon>
        <taxon>Agaricaceae</taxon>
        <taxon>Macrolepiota</taxon>
    </lineage>
</organism>
<dbReference type="AlphaFoldDB" id="A0A9P5XRA9"/>
<evidence type="ECO:0000259" key="3">
    <source>
        <dbReference type="PROSITE" id="PS50837"/>
    </source>
</evidence>
<protein>
    <recommendedName>
        <fullName evidence="3">NACHT domain-containing protein</fullName>
    </recommendedName>
</protein>
<sequence length="776" mass="87249">MPPPAPCIRSTLSPTGVTSRPRRYSPYPDPANRASRNYFSCDSGPQHAANGSTASQGTSNALVGSAPDYQGSFNLQSSYSQDYSRGGVFENAHHFAIHNPVFNDNSDSNNFMNKLEEYTIPGAAFDDSDRDPPPRCHPDTRLAILQRAQNFFTNHQRNKNILWLVGPAGVGKSAIMQSLAENVSSSTPSNIILGSLFFSVNGRDDGSKTFTTFAYQIAVHNSLYRRFVQNEVANDPKLLRKSLPTQFRKLIIEPFIGGAFDESHRRYLILIDGLDECNGNETQRQIVDLISSFCTAPFVWIISSRPEPHITSFFTGAVALACEKEEIVIDSDEAREDVERYLRDELGKLRPKYPALPSKAQWPREGDFIKLSAGANGLFAFASTAVRFIDDPESGDPESRLVEILEVIDNILSQPRDNDAHPMAKLDALYSRILSRVPIRTLLTTKKVLLGIDMTSTPNTDNHFAYLCNWLGLASNIAYGALYQLHSVLDIPPQDDAHIKPLKYFHKSFRDYFFNFDRSGMFRDPQSTREELELECAQRVLGEAADTGINGGLGPGVHGVLVSWNTQNTAGLVDDATRARLYLQAMQIVTLELHRPSQSTVLHFFKLFDMRIYLGKYSNFLTTWPPGKCNNEESLIECGVLHDILIGKLDTSNIDWTSPFFDCLYRSKSPVIAYALALDKSDFDEAPLYKTWRLEGGRHRVWCDMDKQERESQLVIFVQHFKHWQIHSPDLPITVFIDIRNWGFLYCDFADPVADPADGARWSCCIPYCFPSVMGI</sequence>
<evidence type="ECO:0000256" key="2">
    <source>
        <dbReference type="SAM" id="MobiDB-lite"/>
    </source>
</evidence>
<keyword evidence="5" id="KW-1185">Reference proteome</keyword>
<dbReference type="PANTHER" id="PTHR10039">
    <property type="entry name" value="AMELOGENIN"/>
    <property type="match status" value="1"/>
</dbReference>
<reference evidence="4" key="1">
    <citation type="submission" date="2020-11" db="EMBL/GenBank/DDBJ databases">
        <authorList>
            <consortium name="DOE Joint Genome Institute"/>
            <person name="Ahrendt S."/>
            <person name="Riley R."/>
            <person name="Andreopoulos W."/>
            <person name="Labutti K."/>
            <person name="Pangilinan J."/>
            <person name="Ruiz-Duenas F.J."/>
            <person name="Barrasa J.M."/>
            <person name="Sanchez-Garcia M."/>
            <person name="Camarero S."/>
            <person name="Miyauchi S."/>
            <person name="Serrano A."/>
            <person name="Linde D."/>
            <person name="Babiker R."/>
            <person name="Drula E."/>
            <person name="Ayuso-Fernandez I."/>
            <person name="Pacheco R."/>
            <person name="Padilla G."/>
            <person name="Ferreira P."/>
            <person name="Barriuso J."/>
            <person name="Kellner H."/>
            <person name="Castanera R."/>
            <person name="Alfaro M."/>
            <person name="Ramirez L."/>
            <person name="Pisabarro A.G."/>
            <person name="Kuo A."/>
            <person name="Tritt A."/>
            <person name="Lipzen A."/>
            <person name="He G."/>
            <person name="Yan M."/>
            <person name="Ng V."/>
            <person name="Cullen D."/>
            <person name="Martin F."/>
            <person name="Rosso M.-N."/>
            <person name="Henrissat B."/>
            <person name="Hibbett D."/>
            <person name="Martinez A.T."/>
            <person name="Grigoriev I.V."/>
        </authorList>
    </citation>
    <scope>NUCLEOTIDE SEQUENCE</scope>
    <source>
        <strain evidence="4">MF-IS2</strain>
    </source>
</reference>
<dbReference type="Pfam" id="PF24883">
    <property type="entry name" value="NPHP3_N"/>
    <property type="match status" value="1"/>
</dbReference>
<name>A0A9P5XRA9_9AGAR</name>
<dbReference type="Proteomes" id="UP000807342">
    <property type="component" value="Unassembled WGS sequence"/>
</dbReference>
<feature type="compositionally biased region" description="Polar residues" evidence="2">
    <location>
        <begin position="49"/>
        <end position="62"/>
    </location>
</feature>
<dbReference type="InterPro" id="IPR027417">
    <property type="entry name" value="P-loop_NTPase"/>
</dbReference>
<dbReference type="InterPro" id="IPR007111">
    <property type="entry name" value="NACHT_NTPase"/>
</dbReference>
<proteinExistence type="predicted"/>
<dbReference type="InterPro" id="IPR056884">
    <property type="entry name" value="NPHP3-like_N"/>
</dbReference>
<comment type="caution">
    <text evidence="4">The sequence shown here is derived from an EMBL/GenBank/DDBJ whole genome shotgun (WGS) entry which is preliminary data.</text>
</comment>
<dbReference type="SUPFAM" id="SSF52540">
    <property type="entry name" value="P-loop containing nucleoside triphosphate hydrolases"/>
    <property type="match status" value="1"/>
</dbReference>
<dbReference type="OrthoDB" id="6084525at2759"/>